<dbReference type="AlphaFoldDB" id="A0A1W5CXS8"/>
<evidence type="ECO:0000313" key="2">
    <source>
        <dbReference type="Proteomes" id="UP000192927"/>
    </source>
</evidence>
<protein>
    <submittedName>
        <fullName evidence="1">Alpha beta-hydrolase</fullName>
    </submittedName>
</protein>
<proteinExistence type="predicted"/>
<accession>A0A1W5CXS8</accession>
<evidence type="ECO:0000313" key="1">
    <source>
        <dbReference type="EMBL" id="SLM35663.1"/>
    </source>
</evidence>
<dbReference type="GO" id="GO:0016787">
    <property type="term" value="F:hydrolase activity"/>
    <property type="evidence" value="ECO:0007669"/>
    <property type="project" value="UniProtKB-KW"/>
</dbReference>
<keyword evidence="2" id="KW-1185">Reference proteome</keyword>
<reference evidence="2" key="1">
    <citation type="submission" date="2017-03" db="EMBL/GenBank/DDBJ databases">
        <authorList>
            <person name="Sharma R."/>
            <person name="Thines M."/>
        </authorList>
    </citation>
    <scope>NUCLEOTIDE SEQUENCE [LARGE SCALE GENOMIC DNA]</scope>
</reference>
<dbReference type="PANTHER" id="PTHR11440">
    <property type="entry name" value="LECITHIN-CHOLESTEROL ACYLTRANSFERASE-RELATED"/>
    <property type="match status" value="1"/>
</dbReference>
<dbReference type="Gene3D" id="3.40.50.1820">
    <property type="entry name" value="alpha/beta hydrolase"/>
    <property type="match status" value="1"/>
</dbReference>
<dbReference type="Proteomes" id="UP000192927">
    <property type="component" value="Unassembled WGS sequence"/>
</dbReference>
<dbReference type="InterPro" id="IPR029058">
    <property type="entry name" value="AB_hydrolase_fold"/>
</dbReference>
<sequence length="332" mass="37141">MALLVFRTGSRCSHNLPATIAIACRRYKSDGSNVSSGDLPGPFGHAIKDEYAKIRDNYQTPKNPIVLAHGLFGFDQLHLAGSIFPGLHYWRGITAALEANGIEVITASVPASGSIEKRAKKLSEDIEKKAGGKSVNILAHSMGYDAFTGLDSRYMISRLKPPNVKVLSLTTIASPHRGSAFADYMFDTIGPDRLPKIYKVLEFIHMETGAFSQLTRKYMREDFNPRTPDREGVRYFSYGATFEPSLWSSFRHSHRIVEREEGPNDGLVSVESSKWGGEDGYKGTLIGVSHLDLINWTSRLRWYFWELTGNKRNFNAIAFYLDIGDMLAKEGY</sequence>
<name>A0A1W5CXS8_9LECA</name>
<dbReference type="SUPFAM" id="SSF53474">
    <property type="entry name" value="alpha/beta-Hydrolases"/>
    <property type="match status" value="1"/>
</dbReference>
<organism evidence="1 2">
    <name type="scientific">Lasallia pustulata</name>
    <dbReference type="NCBI Taxonomy" id="136370"/>
    <lineage>
        <taxon>Eukaryota</taxon>
        <taxon>Fungi</taxon>
        <taxon>Dikarya</taxon>
        <taxon>Ascomycota</taxon>
        <taxon>Pezizomycotina</taxon>
        <taxon>Lecanoromycetes</taxon>
        <taxon>OSLEUM clade</taxon>
        <taxon>Umbilicariomycetidae</taxon>
        <taxon>Umbilicariales</taxon>
        <taxon>Umbilicariaceae</taxon>
        <taxon>Lasallia</taxon>
    </lineage>
</organism>
<keyword evidence="1" id="KW-0378">Hydrolase</keyword>
<dbReference type="PROSITE" id="PS51257">
    <property type="entry name" value="PROKAR_LIPOPROTEIN"/>
    <property type="match status" value="1"/>
</dbReference>
<dbReference type="EMBL" id="FWEW01000787">
    <property type="protein sequence ID" value="SLM35663.1"/>
    <property type="molecule type" value="Genomic_DNA"/>
</dbReference>